<evidence type="ECO:0000256" key="1">
    <source>
        <dbReference type="SAM" id="MobiDB-lite"/>
    </source>
</evidence>
<dbReference type="EMBL" id="CP126969">
    <property type="protein sequence ID" value="WIM67543.1"/>
    <property type="molecule type" value="Genomic_DNA"/>
</dbReference>
<feature type="compositionally biased region" description="Acidic residues" evidence="1">
    <location>
        <begin position="224"/>
        <end position="243"/>
    </location>
</feature>
<proteinExistence type="predicted"/>
<accession>A0ABY8VDG9</accession>
<protein>
    <submittedName>
        <fullName evidence="2">Uncharacterized protein</fullName>
    </submittedName>
</protein>
<keyword evidence="3" id="KW-1185">Reference proteome</keyword>
<gene>
    <name evidence="2" type="ORF">QP027_10660</name>
</gene>
<evidence type="ECO:0000313" key="2">
    <source>
        <dbReference type="EMBL" id="WIM67543.1"/>
    </source>
</evidence>
<feature type="region of interest" description="Disordered" evidence="1">
    <location>
        <begin position="224"/>
        <end position="248"/>
    </location>
</feature>
<reference evidence="2 3" key="1">
    <citation type="submission" date="2023-05" db="EMBL/GenBank/DDBJ databases">
        <title>Corynebacterium suedekumii sp. nov. and Corynebacterium breve sp. nov. isolated from raw cow's milk.</title>
        <authorList>
            <person name="Baer M.K."/>
            <person name="Mehl L."/>
            <person name="Hellmuth R."/>
            <person name="Marke G."/>
            <person name="Lipski A."/>
        </authorList>
    </citation>
    <scope>NUCLEOTIDE SEQUENCE [LARGE SCALE GENOMIC DNA]</scope>
    <source>
        <strain evidence="2 3">R4</strain>
    </source>
</reference>
<evidence type="ECO:0000313" key="3">
    <source>
        <dbReference type="Proteomes" id="UP001225598"/>
    </source>
</evidence>
<sequence>MSGIITSKHTPITAKAAAALLSDRFEEQTGGRPSITAPKVTMLVKTGVLDNLNPSGTRILLSREQVEDFADNTTYIPDYDDLELDAPVFRVSLVEQCLNPVFDVYGKKLREYSGFDYANHDDLDEETQRGGYEGAWSVSDANADFLVETNAYLVPTTKGYVRAGNIRRITGCTLIQDSPRKYFITDELSPEDEFYTDPNKGYWIDVPAGRESGIDWVPAEYEEDAFEDTDEESTETDSADGEGDTPSYSLDELIAIKLQQIRDLDELIARKEAEEAADNECHH</sequence>
<dbReference type="Proteomes" id="UP001225598">
    <property type="component" value="Chromosome"/>
</dbReference>
<organism evidence="2 3">
    <name type="scientific">Corynebacterium breve</name>
    <dbReference type="NCBI Taxonomy" id="3049799"/>
    <lineage>
        <taxon>Bacteria</taxon>
        <taxon>Bacillati</taxon>
        <taxon>Actinomycetota</taxon>
        <taxon>Actinomycetes</taxon>
        <taxon>Mycobacteriales</taxon>
        <taxon>Corynebacteriaceae</taxon>
        <taxon>Corynebacterium</taxon>
    </lineage>
</organism>
<name>A0ABY8VDG9_9CORY</name>
<dbReference type="RefSeq" id="WP_284824705.1">
    <property type="nucleotide sequence ID" value="NZ_CP126969.1"/>
</dbReference>